<dbReference type="EMBL" id="JADWYS010000001">
    <property type="protein sequence ID" value="MBG9386688.1"/>
    <property type="molecule type" value="Genomic_DNA"/>
</dbReference>
<gene>
    <name evidence="5" type="ORF">I5803_01505</name>
</gene>
<protein>
    <submittedName>
        <fullName evidence="5">Helix-turn-helix transcriptional regulator</fullName>
    </submittedName>
</protein>
<name>A0A931MEI7_9BURK</name>
<dbReference type="AlphaFoldDB" id="A0A931MEI7"/>
<dbReference type="Pfam" id="PF12833">
    <property type="entry name" value="HTH_18"/>
    <property type="match status" value="1"/>
</dbReference>
<accession>A0A931MEI7</accession>
<dbReference type="PANTHER" id="PTHR46796:SF7">
    <property type="entry name" value="ARAC FAMILY TRANSCRIPTIONAL REGULATOR"/>
    <property type="match status" value="1"/>
</dbReference>
<dbReference type="PANTHER" id="PTHR46796">
    <property type="entry name" value="HTH-TYPE TRANSCRIPTIONAL ACTIVATOR RHAS-RELATED"/>
    <property type="match status" value="1"/>
</dbReference>
<dbReference type="SUPFAM" id="SSF46689">
    <property type="entry name" value="Homeodomain-like"/>
    <property type="match status" value="2"/>
</dbReference>
<evidence type="ECO:0000256" key="3">
    <source>
        <dbReference type="ARBA" id="ARBA00023163"/>
    </source>
</evidence>
<keyword evidence="2" id="KW-0238">DNA-binding</keyword>
<evidence type="ECO:0000259" key="4">
    <source>
        <dbReference type="PROSITE" id="PS01124"/>
    </source>
</evidence>
<dbReference type="GO" id="GO:0043565">
    <property type="term" value="F:sequence-specific DNA binding"/>
    <property type="evidence" value="ECO:0007669"/>
    <property type="project" value="InterPro"/>
</dbReference>
<keyword evidence="1" id="KW-0805">Transcription regulation</keyword>
<reference evidence="5" key="1">
    <citation type="submission" date="2020-11" db="EMBL/GenBank/DDBJ databases">
        <title>Bacterial whole genome sequence for Caenimonas sp. DR4.4.</title>
        <authorList>
            <person name="Le V."/>
            <person name="Ko S.-R."/>
            <person name="Ahn C.-Y."/>
            <person name="Oh H.-M."/>
        </authorList>
    </citation>
    <scope>NUCLEOTIDE SEQUENCE</scope>
    <source>
        <strain evidence="5">DR4.4</strain>
    </source>
</reference>
<dbReference type="SMART" id="SM00342">
    <property type="entry name" value="HTH_ARAC"/>
    <property type="match status" value="1"/>
</dbReference>
<evidence type="ECO:0000256" key="1">
    <source>
        <dbReference type="ARBA" id="ARBA00023015"/>
    </source>
</evidence>
<dbReference type="GO" id="GO:0003700">
    <property type="term" value="F:DNA-binding transcription factor activity"/>
    <property type="evidence" value="ECO:0007669"/>
    <property type="project" value="InterPro"/>
</dbReference>
<evidence type="ECO:0000256" key="2">
    <source>
        <dbReference type="ARBA" id="ARBA00023125"/>
    </source>
</evidence>
<dbReference type="Proteomes" id="UP000651050">
    <property type="component" value="Unassembled WGS sequence"/>
</dbReference>
<dbReference type="InterPro" id="IPR032783">
    <property type="entry name" value="AraC_lig"/>
</dbReference>
<keyword evidence="6" id="KW-1185">Reference proteome</keyword>
<dbReference type="InterPro" id="IPR018060">
    <property type="entry name" value="HTH_AraC"/>
</dbReference>
<dbReference type="Pfam" id="PF12852">
    <property type="entry name" value="Cupin_6"/>
    <property type="match status" value="1"/>
</dbReference>
<comment type="caution">
    <text evidence="5">The sequence shown here is derived from an EMBL/GenBank/DDBJ whole genome shotgun (WGS) entry which is preliminary data.</text>
</comment>
<dbReference type="PROSITE" id="PS01124">
    <property type="entry name" value="HTH_ARAC_FAMILY_2"/>
    <property type="match status" value="1"/>
</dbReference>
<feature type="domain" description="HTH araC/xylS-type" evidence="4">
    <location>
        <begin position="183"/>
        <end position="279"/>
    </location>
</feature>
<evidence type="ECO:0000313" key="5">
    <source>
        <dbReference type="EMBL" id="MBG9386688.1"/>
    </source>
</evidence>
<dbReference type="Gene3D" id="1.10.10.60">
    <property type="entry name" value="Homeodomain-like"/>
    <property type="match status" value="2"/>
</dbReference>
<keyword evidence="3" id="KW-0804">Transcription</keyword>
<dbReference type="RefSeq" id="WP_196984658.1">
    <property type="nucleotide sequence ID" value="NZ_JADWYS010000001.1"/>
</dbReference>
<dbReference type="InterPro" id="IPR050204">
    <property type="entry name" value="AraC_XylS_family_regulators"/>
</dbReference>
<evidence type="ECO:0000313" key="6">
    <source>
        <dbReference type="Proteomes" id="UP000651050"/>
    </source>
</evidence>
<sequence length="279" mass="29995">MTTPHDLLFERAASAAHVVFVGRRCASANLLHDYASGILHFVREGHARIETAGGPPIELDRPSLVFFPRAGRHAIQSVDESGVELVCAITRFSEPFLQTLGPAFPETLVVPMEELAPIRYAVEAFFAEAQAAPPEGRQLADRLCGIVLAYLLRHLAQRQAGQSGGPAQGCSGIIAAASDQRIAGAMNAIHTSFDAALDLATLARVAGMSRSRFVEHFKRLVGTSPHNYLVNYRIGVAQQLLASRVPVKTVAGRVGYETTASFVRKFKEVVGVSPGAWAK</sequence>
<proteinExistence type="predicted"/>
<dbReference type="InterPro" id="IPR009057">
    <property type="entry name" value="Homeodomain-like_sf"/>
</dbReference>
<organism evidence="5 6">
    <name type="scientific">Caenimonas aquaedulcis</name>
    <dbReference type="NCBI Taxonomy" id="2793270"/>
    <lineage>
        <taxon>Bacteria</taxon>
        <taxon>Pseudomonadati</taxon>
        <taxon>Pseudomonadota</taxon>
        <taxon>Betaproteobacteria</taxon>
        <taxon>Burkholderiales</taxon>
        <taxon>Comamonadaceae</taxon>
        <taxon>Caenimonas</taxon>
    </lineage>
</organism>